<evidence type="ECO:0000259" key="9">
    <source>
        <dbReference type="PROSITE" id="PS51462"/>
    </source>
</evidence>
<evidence type="ECO:0000256" key="6">
    <source>
        <dbReference type="ARBA" id="ARBA00023136"/>
    </source>
</evidence>
<evidence type="ECO:0000256" key="5">
    <source>
        <dbReference type="ARBA" id="ARBA00022989"/>
    </source>
</evidence>
<evidence type="ECO:0000256" key="2">
    <source>
        <dbReference type="ARBA" id="ARBA00022692"/>
    </source>
</evidence>
<dbReference type="Pfam" id="PF00293">
    <property type="entry name" value="NUDIX"/>
    <property type="match status" value="1"/>
</dbReference>
<feature type="transmembrane region" description="Helical" evidence="8">
    <location>
        <begin position="289"/>
        <end position="310"/>
    </location>
</feature>
<feature type="transmembrane region" description="Helical" evidence="8">
    <location>
        <begin position="363"/>
        <end position="387"/>
    </location>
</feature>
<dbReference type="GO" id="GO:0015179">
    <property type="term" value="F:L-amino acid transmembrane transporter activity"/>
    <property type="evidence" value="ECO:0007669"/>
    <property type="project" value="TreeGrafter"/>
</dbReference>
<name>A0A830C780_9LAMI</name>
<feature type="transmembrane region" description="Helical" evidence="8">
    <location>
        <begin position="173"/>
        <end position="192"/>
    </location>
</feature>
<dbReference type="SUPFAM" id="SSF55811">
    <property type="entry name" value="Nudix"/>
    <property type="match status" value="1"/>
</dbReference>
<keyword evidence="3 10" id="KW-0378">Hydrolase</keyword>
<protein>
    <submittedName>
        <fullName evidence="10">Nudix hydrolase 16 mitochondrial</fullName>
    </submittedName>
</protein>
<keyword evidence="4" id="KW-0813">Transport</keyword>
<dbReference type="OrthoDB" id="655540at2759"/>
<evidence type="ECO:0000256" key="8">
    <source>
        <dbReference type="SAM" id="Phobius"/>
    </source>
</evidence>
<feature type="transmembrane region" description="Helical" evidence="8">
    <location>
        <begin position="261"/>
        <end position="282"/>
    </location>
</feature>
<feature type="transmembrane region" description="Helical" evidence="8">
    <location>
        <begin position="407"/>
        <end position="429"/>
    </location>
</feature>
<dbReference type="Proteomes" id="UP000653305">
    <property type="component" value="Unassembled WGS sequence"/>
</dbReference>
<feature type="transmembrane region" description="Helical" evidence="8">
    <location>
        <begin position="222"/>
        <end position="241"/>
    </location>
</feature>
<dbReference type="PANTHER" id="PTHR22950:SF701">
    <property type="entry name" value="AMINO ACID TRANSPORTER AVT1A-LIKE"/>
    <property type="match status" value="1"/>
</dbReference>
<keyword evidence="4" id="KW-0029">Amino-acid transport</keyword>
<feature type="domain" description="Nudix hydrolase" evidence="9">
    <location>
        <begin position="435"/>
        <end position="579"/>
    </location>
</feature>
<sequence length="604" mass="66629">MAREKRDSSEYFLEDGEYRDDDGIEEAEEGYGDDETNGSVDNAEDGVSRSASLVSQQWPQSLRETTDIYSIAASPSFGTFFGISGAGSSIISQNDLNDRMPFLTDYNKKGHFSEGFSRFRTPSILSERASLYKQQTGEFPVSYGCSFVQTIFNGVNVMAGVGLLSTPYTVRQAGWASLLVLVLFALICCYTATLMRQCFESREGILTFPDMGEAAFGRWGRILISIVLYSELYASCVEFIILEGDNLTQVFPGTSLNIFGFHLDSVHLFAIVSVLVILPTVLLKDLRLISYLSASGVIATFVVLLCLLFIGTTSGIGFHHSGKLVNFNGIPFAIGVYGYCYSGHSVFPNIYQSMADKTKFTKAIVTCFVICVALYGSAAIMGFLMFGQSTRSQITLNLPQHTVSSKIAIWTTVVLTTGIVALGAISAVFGTYNSFLELAEKCIPFRCSNVNEDGDGTYEKIVEVLMINSTGGPGLLFPKGGWENDETAEEAAEREAMEEAGVRGDLVHFLGCYPFKSKTLQDEYSPEGLCKAAMYALQVKEMLESWPEKSHRERSWLTIPEAIQRCRHAWMREALEKGFSDWYGDGMIRTLPRKGFPNSSSNQL</sequence>
<feature type="compositionally biased region" description="Acidic residues" evidence="7">
    <location>
        <begin position="12"/>
        <end position="36"/>
    </location>
</feature>
<evidence type="ECO:0000256" key="4">
    <source>
        <dbReference type="ARBA" id="ARBA00022970"/>
    </source>
</evidence>
<evidence type="ECO:0000313" key="10">
    <source>
        <dbReference type="EMBL" id="GFP92888.1"/>
    </source>
</evidence>
<dbReference type="AlphaFoldDB" id="A0A830C780"/>
<proteinExistence type="predicted"/>
<feature type="region of interest" description="Disordered" evidence="7">
    <location>
        <begin position="1"/>
        <end position="51"/>
    </location>
</feature>
<keyword evidence="5 8" id="KW-1133">Transmembrane helix</keyword>
<comment type="caution">
    <text evidence="10">The sequence shown here is derived from an EMBL/GenBank/DDBJ whole genome shotgun (WGS) entry which is preliminary data.</text>
</comment>
<dbReference type="Gene3D" id="1.20.1740.10">
    <property type="entry name" value="Amino acid/polyamine transporter I"/>
    <property type="match status" value="1"/>
</dbReference>
<gene>
    <name evidence="10" type="ORF">PHJA_001433100</name>
</gene>
<dbReference type="PANTHER" id="PTHR22950">
    <property type="entry name" value="AMINO ACID TRANSPORTER"/>
    <property type="match status" value="1"/>
</dbReference>
<evidence type="ECO:0000256" key="3">
    <source>
        <dbReference type="ARBA" id="ARBA00022801"/>
    </source>
</evidence>
<dbReference type="PROSITE" id="PS00893">
    <property type="entry name" value="NUDIX_BOX"/>
    <property type="match status" value="1"/>
</dbReference>
<evidence type="ECO:0000256" key="7">
    <source>
        <dbReference type="SAM" id="MobiDB-lite"/>
    </source>
</evidence>
<dbReference type="Pfam" id="PF01490">
    <property type="entry name" value="Aa_trans"/>
    <property type="match status" value="1"/>
</dbReference>
<keyword evidence="2 8" id="KW-0812">Transmembrane</keyword>
<dbReference type="InterPro" id="IPR000086">
    <property type="entry name" value="NUDIX_hydrolase_dom"/>
</dbReference>
<comment type="subcellular location">
    <subcellularLocation>
        <location evidence="1">Membrane</location>
        <topology evidence="1">Multi-pass membrane protein</topology>
    </subcellularLocation>
</comment>
<dbReference type="InterPro" id="IPR020084">
    <property type="entry name" value="NUDIX_hydrolase_CS"/>
</dbReference>
<organism evidence="10 11">
    <name type="scientific">Phtheirospermum japonicum</name>
    <dbReference type="NCBI Taxonomy" id="374723"/>
    <lineage>
        <taxon>Eukaryota</taxon>
        <taxon>Viridiplantae</taxon>
        <taxon>Streptophyta</taxon>
        <taxon>Embryophyta</taxon>
        <taxon>Tracheophyta</taxon>
        <taxon>Spermatophyta</taxon>
        <taxon>Magnoliopsida</taxon>
        <taxon>eudicotyledons</taxon>
        <taxon>Gunneridae</taxon>
        <taxon>Pentapetalae</taxon>
        <taxon>asterids</taxon>
        <taxon>lamiids</taxon>
        <taxon>Lamiales</taxon>
        <taxon>Orobanchaceae</taxon>
        <taxon>Orobanchaceae incertae sedis</taxon>
        <taxon>Phtheirospermum</taxon>
    </lineage>
</organism>
<dbReference type="GO" id="GO:0016787">
    <property type="term" value="F:hydrolase activity"/>
    <property type="evidence" value="ECO:0007669"/>
    <property type="project" value="UniProtKB-KW"/>
</dbReference>
<dbReference type="InterPro" id="IPR013057">
    <property type="entry name" value="AA_transpt_TM"/>
</dbReference>
<dbReference type="InterPro" id="IPR015797">
    <property type="entry name" value="NUDIX_hydrolase-like_dom_sf"/>
</dbReference>
<accession>A0A830C780</accession>
<keyword evidence="6 8" id="KW-0472">Membrane</keyword>
<dbReference type="GO" id="GO:0005774">
    <property type="term" value="C:vacuolar membrane"/>
    <property type="evidence" value="ECO:0007669"/>
    <property type="project" value="TreeGrafter"/>
</dbReference>
<evidence type="ECO:0000313" key="11">
    <source>
        <dbReference type="Proteomes" id="UP000653305"/>
    </source>
</evidence>
<evidence type="ECO:0000256" key="1">
    <source>
        <dbReference type="ARBA" id="ARBA00004141"/>
    </source>
</evidence>
<dbReference type="PROSITE" id="PS51462">
    <property type="entry name" value="NUDIX"/>
    <property type="match status" value="1"/>
</dbReference>
<keyword evidence="11" id="KW-1185">Reference proteome</keyword>
<feature type="transmembrane region" description="Helical" evidence="8">
    <location>
        <begin position="330"/>
        <end position="351"/>
    </location>
</feature>
<reference evidence="10" key="1">
    <citation type="submission" date="2020-07" db="EMBL/GenBank/DDBJ databases">
        <title>Ethylene signaling mediates host invasion by parasitic plants.</title>
        <authorList>
            <person name="Yoshida S."/>
        </authorList>
    </citation>
    <scope>NUCLEOTIDE SEQUENCE</scope>
    <source>
        <strain evidence="10">Okayama</strain>
    </source>
</reference>
<dbReference type="EMBL" id="BMAC01000294">
    <property type="protein sequence ID" value="GFP92888.1"/>
    <property type="molecule type" value="Genomic_DNA"/>
</dbReference>
<dbReference type="Gene3D" id="3.90.79.10">
    <property type="entry name" value="Nucleoside Triphosphate Pyrophosphohydrolase"/>
    <property type="match status" value="1"/>
</dbReference>